<keyword evidence="2" id="KW-0805">Transcription regulation</keyword>
<dbReference type="SUPFAM" id="SSF53850">
    <property type="entry name" value="Periplasmic binding protein-like II"/>
    <property type="match status" value="1"/>
</dbReference>
<evidence type="ECO:0000256" key="2">
    <source>
        <dbReference type="ARBA" id="ARBA00023015"/>
    </source>
</evidence>
<proteinExistence type="inferred from homology"/>
<dbReference type="SUPFAM" id="SSF46785">
    <property type="entry name" value="Winged helix' DNA-binding domain"/>
    <property type="match status" value="1"/>
</dbReference>
<evidence type="ECO:0000256" key="3">
    <source>
        <dbReference type="ARBA" id="ARBA00023125"/>
    </source>
</evidence>
<dbReference type="GO" id="GO:0003677">
    <property type="term" value="F:DNA binding"/>
    <property type="evidence" value="ECO:0007669"/>
    <property type="project" value="UniProtKB-KW"/>
</dbReference>
<dbReference type="PROSITE" id="PS50931">
    <property type="entry name" value="HTH_LYSR"/>
    <property type="match status" value="1"/>
</dbReference>
<dbReference type="EMBL" id="JADBEC010000002">
    <property type="protein sequence ID" value="MBE1509184.1"/>
    <property type="molecule type" value="Genomic_DNA"/>
</dbReference>
<dbReference type="CDD" id="cd08474">
    <property type="entry name" value="PBP2_CrgA_like_5"/>
    <property type="match status" value="1"/>
</dbReference>
<dbReference type="InterPro" id="IPR005119">
    <property type="entry name" value="LysR_subst-bd"/>
</dbReference>
<accession>A0ABR9J150</accession>
<gene>
    <name evidence="6" type="ORF">H4W29_006429</name>
</gene>
<dbReference type="InterPro" id="IPR058163">
    <property type="entry name" value="LysR-type_TF_proteobact-type"/>
</dbReference>
<keyword evidence="3 6" id="KW-0238">DNA-binding</keyword>
<dbReference type="InterPro" id="IPR000847">
    <property type="entry name" value="LysR_HTH_N"/>
</dbReference>
<dbReference type="RefSeq" id="WP_192732679.1">
    <property type="nucleotide sequence ID" value="NZ_BAAAVL010000004.1"/>
</dbReference>
<dbReference type="InterPro" id="IPR036390">
    <property type="entry name" value="WH_DNA-bd_sf"/>
</dbReference>
<evidence type="ECO:0000256" key="1">
    <source>
        <dbReference type="ARBA" id="ARBA00009437"/>
    </source>
</evidence>
<dbReference type="Gene3D" id="1.10.10.10">
    <property type="entry name" value="Winged helix-like DNA-binding domain superfamily/Winged helix DNA-binding domain"/>
    <property type="match status" value="1"/>
</dbReference>
<dbReference type="Pfam" id="PF03466">
    <property type="entry name" value="LysR_substrate"/>
    <property type="match status" value="1"/>
</dbReference>
<keyword evidence="4" id="KW-0804">Transcription</keyword>
<keyword evidence="7" id="KW-1185">Reference proteome</keyword>
<comment type="caution">
    <text evidence="6">The sequence shown here is derived from an EMBL/GenBank/DDBJ whole genome shotgun (WGS) entry which is preliminary data.</text>
</comment>
<dbReference type="Proteomes" id="UP000620262">
    <property type="component" value="Unassembled WGS sequence"/>
</dbReference>
<name>A0ABR9J150_RHIVS</name>
<dbReference type="PANTHER" id="PTHR30537">
    <property type="entry name" value="HTH-TYPE TRANSCRIPTIONAL REGULATOR"/>
    <property type="match status" value="1"/>
</dbReference>
<dbReference type="Pfam" id="PF00126">
    <property type="entry name" value="HTH_1"/>
    <property type="match status" value="1"/>
</dbReference>
<reference evidence="6 7" key="1">
    <citation type="submission" date="2020-10" db="EMBL/GenBank/DDBJ databases">
        <title>Sequencing the genomes of 1000 actinobacteria strains.</title>
        <authorList>
            <person name="Klenk H.-P."/>
        </authorList>
    </citation>
    <scope>NUCLEOTIDE SEQUENCE [LARGE SCALE GENOMIC DNA]</scope>
    <source>
        <strain evidence="6 7">DSM 7307</strain>
    </source>
</reference>
<organism evidence="6 7">
    <name type="scientific">Rhizobium viscosum</name>
    <name type="common">Arthrobacter viscosus</name>
    <dbReference type="NCBI Taxonomy" id="1673"/>
    <lineage>
        <taxon>Bacteria</taxon>
        <taxon>Pseudomonadati</taxon>
        <taxon>Pseudomonadota</taxon>
        <taxon>Alphaproteobacteria</taxon>
        <taxon>Hyphomicrobiales</taxon>
        <taxon>Rhizobiaceae</taxon>
        <taxon>Rhizobium/Agrobacterium group</taxon>
        <taxon>Rhizobium</taxon>
    </lineage>
</organism>
<dbReference type="InterPro" id="IPR036388">
    <property type="entry name" value="WH-like_DNA-bd_sf"/>
</dbReference>
<evidence type="ECO:0000313" key="7">
    <source>
        <dbReference type="Proteomes" id="UP000620262"/>
    </source>
</evidence>
<protein>
    <submittedName>
        <fullName evidence="6">DNA-binding transcriptional LysR family regulator</fullName>
    </submittedName>
</protein>
<sequence>MSYRPTLDDLNAFAAIVTHRSFRKAAGELGLSPSTLSHMMRNMEARMGVRLLHRTTRSVAATEAGEMLLDRLKPVLRDLELALDAVGEFGGQPSGTLRINASEIAARVLLNAAIPLFLERYPEISLDIVTENRLVDIVGEGFDAGIRLRESVPLDMIAVEFGGEARFLAIASPAYLKDHKQPKTPEDLKRHRCIRLRMPSGKLYRWEFEKHGQEVTVEVSGALTLDHVELMAEAAVKGLGIAYVPERIARPYLASGEIISVLDDWCPSIPGLCLYYPGHRHVPQSLRAFISVLTEVERQGA</sequence>
<evidence type="ECO:0000259" key="5">
    <source>
        <dbReference type="PROSITE" id="PS50931"/>
    </source>
</evidence>
<evidence type="ECO:0000313" key="6">
    <source>
        <dbReference type="EMBL" id="MBE1509184.1"/>
    </source>
</evidence>
<evidence type="ECO:0000256" key="4">
    <source>
        <dbReference type="ARBA" id="ARBA00023163"/>
    </source>
</evidence>
<comment type="similarity">
    <text evidence="1">Belongs to the LysR transcriptional regulatory family.</text>
</comment>
<dbReference type="Gene3D" id="3.40.190.290">
    <property type="match status" value="1"/>
</dbReference>
<dbReference type="PANTHER" id="PTHR30537:SF1">
    <property type="entry name" value="HTH-TYPE TRANSCRIPTIONAL REGULATOR PGRR"/>
    <property type="match status" value="1"/>
</dbReference>
<feature type="domain" description="HTH lysR-type" evidence="5">
    <location>
        <begin position="5"/>
        <end position="62"/>
    </location>
</feature>